<evidence type="ECO:0000313" key="2">
    <source>
        <dbReference type="EMBL" id="OGZ95768.1"/>
    </source>
</evidence>
<sequence>MENRRYENPFSSESGRLEHAKASVSREDAETRRKRLQEIRDTLKDADTKYHAAESDTEEGKKFWEEREGAREALRNALSSDPELATEILKECWHKYFEDELRAGRTIESIVRAQKEGGKDRPDGEEYDFIQKAVGLAVLRKAAGETEREFLEAHHKQAEREALLREAREGARRNEIERVGDPALQEILRRASFGLKPGQEAMNAMRGSADENGEKPEAGLERLDAEPEEVKRAVKRLLREYLSYQDAHVDDSTKDGMAKAVENSSRAREYGLTLYKLLKKHGQKETEEVAGKMVSDTGKFLRKLGLKPSPFAESKTWAMWDIAKQQYYFELYQKEGRTPEHQKGYLIESPFTEIKHREMIDRHAGWEAYRAYNDERVKDFLERIPKEKADGIKKLLEKPPKENGTLGASDLAELGKLLREATE</sequence>
<evidence type="ECO:0000313" key="3">
    <source>
        <dbReference type="Proteomes" id="UP000177152"/>
    </source>
</evidence>
<gene>
    <name evidence="2" type="ORF">A2633_00545</name>
</gene>
<proteinExistence type="predicted"/>
<accession>A0A1G2KBI1</accession>
<reference evidence="2 3" key="1">
    <citation type="journal article" date="2016" name="Nat. Commun.">
        <title>Thousands of microbial genomes shed light on interconnected biogeochemical processes in an aquifer system.</title>
        <authorList>
            <person name="Anantharaman K."/>
            <person name="Brown C.T."/>
            <person name="Hug L.A."/>
            <person name="Sharon I."/>
            <person name="Castelle C.J."/>
            <person name="Probst A.J."/>
            <person name="Thomas B.C."/>
            <person name="Singh A."/>
            <person name="Wilkins M.J."/>
            <person name="Karaoz U."/>
            <person name="Brodie E.L."/>
            <person name="Williams K.H."/>
            <person name="Hubbard S.S."/>
            <person name="Banfield J.F."/>
        </authorList>
    </citation>
    <scope>NUCLEOTIDE SEQUENCE [LARGE SCALE GENOMIC DNA]</scope>
</reference>
<dbReference type="AlphaFoldDB" id="A0A1G2KBI1"/>
<feature type="region of interest" description="Disordered" evidence="1">
    <location>
        <begin position="1"/>
        <end position="33"/>
    </location>
</feature>
<protein>
    <submittedName>
        <fullName evidence="2">Uncharacterized protein</fullName>
    </submittedName>
</protein>
<feature type="compositionally biased region" description="Basic and acidic residues" evidence="1">
    <location>
        <begin position="15"/>
        <end position="33"/>
    </location>
</feature>
<dbReference type="Proteomes" id="UP000177152">
    <property type="component" value="Unassembled WGS sequence"/>
</dbReference>
<evidence type="ECO:0000256" key="1">
    <source>
        <dbReference type="SAM" id="MobiDB-lite"/>
    </source>
</evidence>
<organism evidence="2 3">
    <name type="scientific">Candidatus Sungbacteria bacterium RIFCSPHIGHO2_01_FULL_47_32</name>
    <dbReference type="NCBI Taxonomy" id="1802264"/>
    <lineage>
        <taxon>Bacteria</taxon>
        <taxon>Candidatus Sungiibacteriota</taxon>
    </lineage>
</organism>
<name>A0A1G2KBI1_9BACT</name>
<comment type="caution">
    <text evidence="2">The sequence shown here is derived from an EMBL/GenBank/DDBJ whole genome shotgun (WGS) entry which is preliminary data.</text>
</comment>
<dbReference type="EMBL" id="MHQC01000005">
    <property type="protein sequence ID" value="OGZ95768.1"/>
    <property type="molecule type" value="Genomic_DNA"/>
</dbReference>